<comment type="caution">
    <text evidence="3">The sequence shown here is derived from an EMBL/GenBank/DDBJ whole genome shotgun (WGS) entry which is preliminary data.</text>
</comment>
<dbReference type="Gene3D" id="2.130.10.10">
    <property type="entry name" value="YVTN repeat-like/Quinoprotein amine dehydrogenase"/>
    <property type="match status" value="1"/>
</dbReference>
<accession>A0A0F5K417</accession>
<evidence type="ECO:0000313" key="4">
    <source>
        <dbReference type="Proteomes" id="UP000033618"/>
    </source>
</evidence>
<evidence type="ECO:0000256" key="1">
    <source>
        <dbReference type="ARBA" id="ARBA00005564"/>
    </source>
</evidence>
<keyword evidence="2" id="KW-0313">Glucose metabolism</keyword>
<evidence type="ECO:0000313" key="3">
    <source>
        <dbReference type="EMBL" id="KKB64838.1"/>
    </source>
</evidence>
<dbReference type="AlphaFoldDB" id="A0A0F5K417"/>
<dbReference type="PANTHER" id="PTHR30344">
    <property type="entry name" value="6-PHOSPHOGLUCONOLACTONASE-RELATED"/>
    <property type="match status" value="1"/>
</dbReference>
<keyword evidence="2" id="KW-0119">Carbohydrate metabolism</keyword>
<sequence length="416" mass="44707">MTRLAVWVSHAQDGDIGGYDFDCDIGRFVGSARHPAEPVVMPMALSWARRVTLASPHAARVSARPDGALLLAATRAENRHIVIYRVVDTASSSISGNASISPAVFEKTWPRLQRLGRASIASSLAYVEIDPSGRTAIGASYGENRVSVYDVDTLLSAAGGHSAQEGDGKKRDTDIDMSREVPPRQVIDGVAHAHAVVVSRDGRHVYVSALGGNAVWCFTLQDGQLTVNDVVDVGAGFGPRHMRLSLAEDYLHVLSEFQGVVATYARAPETGHLTLISISPRSDGLSALIQGRARPNFSDPDQPDPTEMARWIWAADLQLTPDNRFLYISERASSRIIVHAADETHGWQPVSWIDTEAQPRGIAIDANGQYLFASGERSDFLSAYRIDSATGALTLSDRCASGKGANWITVAAPLAG</sequence>
<dbReference type="Pfam" id="PF10282">
    <property type="entry name" value="Lactonase"/>
    <property type="match status" value="1"/>
</dbReference>
<dbReference type="PATRIC" id="fig|28092.6.peg.494"/>
<proteinExistence type="inferred from homology"/>
<dbReference type="EMBL" id="LAQU01000002">
    <property type="protein sequence ID" value="KKB64838.1"/>
    <property type="molecule type" value="Genomic_DNA"/>
</dbReference>
<dbReference type="InterPro" id="IPR011045">
    <property type="entry name" value="N2O_reductase_N"/>
</dbReference>
<dbReference type="InterPro" id="IPR019405">
    <property type="entry name" value="Lactonase_7-beta_prop"/>
</dbReference>
<keyword evidence="4" id="KW-1185">Reference proteome</keyword>
<dbReference type="InterPro" id="IPR015943">
    <property type="entry name" value="WD40/YVTN_repeat-like_dom_sf"/>
</dbReference>
<evidence type="ECO:0000256" key="2">
    <source>
        <dbReference type="ARBA" id="ARBA00022526"/>
    </source>
</evidence>
<name>A0A0F5K417_9BURK</name>
<protein>
    <recommendedName>
        <fullName evidence="5">6-phosphogluconolactonase</fullName>
    </recommendedName>
</protein>
<dbReference type="SUPFAM" id="SSF50974">
    <property type="entry name" value="Nitrous oxide reductase, N-terminal domain"/>
    <property type="match status" value="1"/>
</dbReference>
<organism evidence="3 4">
    <name type="scientific">Robbsia andropogonis</name>
    <dbReference type="NCBI Taxonomy" id="28092"/>
    <lineage>
        <taxon>Bacteria</taxon>
        <taxon>Pseudomonadati</taxon>
        <taxon>Pseudomonadota</taxon>
        <taxon>Betaproteobacteria</taxon>
        <taxon>Burkholderiales</taxon>
        <taxon>Burkholderiaceae</taxon>
        <taxon>Robbsia</taxon>
    </lineage>
</organism>
<dbReference type="SUPFAM" id="SSF101898">
    <property type="entry name" value="NHL repeat"/>
    <property type="match status" value="1"/>
</dbReference>
<dbReference type="STRING" id="28092.WM40_02115"/>
<dbReference type="GO" id="GO:0006006">
    <property type="term" value="P:glucose metabolic process"/>
    <property type="evidence" value="ECO:0007669"/>
    <property type="project" value="UniProtKB-KW"/>
</dbReference>
<dbReference type="Proteomes" id="UP000033618">
    <property type="component" value="Unassembled WGS sequence"/>
</dbReference>
<dbReference type="GO" id="GO:0017057">
    <property type="term" value="F:6-phosphogluconolactonase activity"/>
    <property type="evidence" value="ECO:0007669"/>
    <property type="project" value="TreeGrafter"/>
</dbReference>
<dbReference type="GO" id="GO:0005829">
    <property type="term" value="C:cytosol"/>
    <property type="evidence" value="ECO:0007669"/>
    <property type="project" value="TreeGrafter"/>
</dbReference>
<dbReference type="RefSeq" id="WP_024905910.1">
    <property type="nucleotide sequence ID" value="NZ_CADFGU010000004.1"/>
</dbReference>
<reference evidence="3 4" key="1">
    <citation type="submission" date="2015-03" db="EMBL/GenBank/DDBJ databases">
        <title>Draft Genome Sequence of Burkholderia andropogonis type strain ICMP2807, isolated from Sorghum bicolor.</title>
        <authorList>
            <person name="Lopes-Santos L."/>
            <person name="Castro D.B."/>
            <person name="Ottoboni L.M."/>
            <person name="Park D."/>
            <person name="Weirc B.S."/>
            <person name="Destefano S.A."/>
        </authorList>
    </citation>
    <scope>NUCLEOTIDE SEQUENCE [LARGE SCALE GENOMIC DNA]</scope>
    <source>
        <strain evidence="3 4">ICMP2807</strain>
    </source>
</reference>
<dbReference type="PANTHER" id="PTHR30344:SF1">
    <property type="entry name" value="6-PHOSPHOGLUCONOLACTONASE"/>
    <property type="match status" value="1"/>
</dbReference>
<evidence type="ECO:0008006" key="5">
    <source>
        <dbReference type="Google" id="ProtNLM"/>
    </source>
</evidence>
<dbReference type="InterPro" id="IPR050282">
    <property type="entry name" value="Cycloisomerase_2"/>
</dbReference>
<comment type="similarity">
    <text evidence="1">Belongs to the cycloisomerase 2 family.</text>
</comment>
<dbReference type="OrthoDB" id="9790815at2"/>
<gene>
    <name evidence="3" type="ORF">WM40_02115</name>
</gene>